<evidence type="ECO:0000313" key="1">
    <source>
        <dbReference type="EMBL" id="ETO35280.1"/>
    </source>
</evidence>
<name>X6P9P9_RETFI</name>
<gene>
    <name evidence="1" type="ORF">RFI_01784</name>
</gene>
<reference evidence="1 2" key="1">
    <citation type="journal article" date="2013" name="Curr. Biol.">
        <title>The Genome of the Foraminiferan Reticulomyxa filosa.</title>
        <authorList>
            <person name="Glockner G."/>
            <person name="Hulsmann N."/>
            <person name="Schleicher M."/>
            <person name="Noegel A.A."/>
            <person name="Eichinger L."/>
            <person name="Gallinger C."/>
            <person name="Pawlowski J."/>
            <person name="Sierra R."/>
            <person name="Euteneuer U."/>
            <person name="Pillet L."/>
            <person name="Moustafa A."/>
            <person name="Platzer M."/>
            <person name="Groth M."/>
            <person name="Szafranski K."/>
            <person name="Schliwa M."/>
        </authorList>
    </citation>
    <scope>NUCLEOTIDE SEQUENCE [LARGE SCALE GENOMIC DNA]</scope>
</reference>
<sequence length="275" mass="31501">MTGNAHHFATLSIVINSMMYHRDVNNVAIFGYVSNCISIGNVKCNGGMQDSNYNDANEKDEKYAKEIKTLIRLFGKSIKKEELQKKIAYYNGIGTQNQKSIGEYRTGNNKFILFICFRLLNLFLFVFLFKQEQGNAVNEINGNNKSIQKEMEKTEIEETKPVINLKGYCNNEICLASKVKLPVCMNIRFNNITFGSDKTLFNCLDCRQLTITPIIKAILYNSEYSICASGDSMPVKYNNYQCPYSIKSGFSYELKANEIRQYTKSIEDLRELGIW</sequence>
<accession>X6P9P9</accession>
<dbReference type="Proteomes" id="UP000023152">
    <property type="component" value="Unassembled WGS sequence"/>
</dbReference>
<dbReference type="AlphaFoldDB" id="X6P9P9"/>
<organism evidence="1 2">
    <name type="scientific">Reticulomyxa filosa</name>
    <dbReference type="NCBI Taxonomy" id="46433"/>
    <lineage>
        <taxon>Eukaryota</taxon>
        <taxon>Sar</taxon>
        <taxon>Rhizaria</taxon>
        <taxon>Retaria</taxon>
        <taxon>Foraminifera</taxon>
        <taxon>Monothalamids</taxon>
        <taxon>Reticulomyxidae</taxon>
        <taxon>Reticulomyxa</taxon>
    </lineage>
</organism>
<comment type="caution">
    <text evidence="1">The sequence shown here is derived from an EMBL/GenBank/DDBJ whole genome shotgun (WGS) entry which is preliminary data.</text>
</comment>
<keyword evidence="2" id="KW-1185">Reference proteome</keyword>
<evidence type="ECO:0000313" key="2">
    <source>
        <dbReference type="Proteomes" id="UP000023152"/>
    </source>
</evidence>
<protein>
    <submittedName>
        <fullName evidence="1">Uncharacterized protein</fullName>
    </submittedName>
</protein>
<dbReference type="EMBL" id="ASPP01001789">
    <property type="protein sequence ID" value="ETO35280.1"/>
    <property type="molecule type" value="Genomic_DNA"/>
</dbReference>
<proteinExistence type="predicted"/>